<gene>
    <name evidence="2" type="ORF">ENV79_00100</name>
</gene>
<comment type="caution">
    <text evidence="2">The sequence shown here is derived from an EMBL/GenBank/DDBJ whole genome shotgun (WGS) entry which is preliminary data.</text>
</comment>
<dbReference type="Gene3D" id="3.40.50.300">
    <property type="entry name" value="P-loop containing nucleotide triphosphate hydrolases"/>
    <property type="match status" value="1"/>
</dbReference>
<feature type="domain" description="ATPase AAA-type core" evidence="1">
    <location>
        <begin position="26"/>
        <end position="327"/>
    </location>
</feature>
<proteinExistence type="predicted"/>
<evidence type="ECO:0000313" key="2">
    <source>
        <dbReference type="EMBL" id="HHR48037.1"/>
    </source>
</evidence>
<dbReference type="InterPro" id="IPR027417">
    <property type="entry name" value="P-loop_NTPase"/>
</dbReference>
<dbReference type="PANTHER" id="PTHR43581:SF4">
    <property type="entry name" value="ATP_GTP PHOSPHATASE"/>
    <property type="match status" value="1"/>
</dbReference>
<dbReference type="GO" id="GO:0016887">
    <property type="term" value="F:ATP hydrolysis activity"/>
    <property type="evidence" value="ECO:0007669"/>
    <property type="project" value="InterPro"/>
</dbReference>
<dbReference type="PANTHER" id="PTHR43581">
    <property type="entry name" value="ATP/GTP PHOSPHATASE"/>
    <property type="match status" value="1"/>
</dbReference>
<dbReference type="GO" id="GO:0005524">
    <property type="term" value="F:ATP binding"/>
    <property type="evidence" value="ECO:0007669"/>
    <property type="project" value="UniProtKB-KW"/>
</dbReference>
<reference evidence="2" key="1">
    <citation type="journal article" date="2020" name="mSystems">
        <title>Genome- and Community-Level Interaction Insights into Carbon Utilization and Element Cycling Functions of Hydrothermarchaeota in Hydrothermal Sediment.</title>
        <authorList>
            <person name="Zhou Z."/>
            <person name="Liu Y."/>
            <person name="Xu W."/>
            <person name="Pan J."/>
            <person name="Luo Z.H."/>
            <person name="Li M."/>
        </authorList>
    </citation>
    <scope>NUCLEOTIDE SEQUENCE [LARGE SCALE GENOMIC DNA]</scope>
    <source>
        <strain evidence="2">SpSt-791</strain>
    </source>
</reference>
<dbReference type="SUPFAM" id="SSF52540">
    <property type="entry name" value="P-loop containing nucleoside triphosphate hydrolases"/>
    <property type="match status" value="1"/>
</dbReference>
<sequence length="546" mass="64342">MIILKNITIKNYRNLEKVILSDCKDFNILIGPSNRGKTNILCAINILKSVKLNSDALFYNYQKEKLRFSISTSQINLEPEKLQFCAPRVETNEEDAYRKTVPFEIEFEFNEEVIRKNLKNLKEIENIIINELYEKIKQRNDPNLTSFFETIFDNKYKIKLLQEPYSKKYALSNSLSYFFLNEFKDFFEKRVLFIEDSRIKKERNFIEEYLLNKGLSGKIMNELITRLNEIVDNSINDFNTANFNLIHYENDKKIFEAEIIKEGSGIRSLVLPIADIISLESLEEGIILWDEPEIGLYPYSKQKLLEFLLKKAESHQIFITTHDPTFINPILWKNEEISISIYLYSSVENNFIKINLNENMEDPNVFAGYLPHTHSLKEIHIYVEGSSDVYIFQIFLRKYVDELNQKRKINKYEMLNKVGIYHLGGSFWPHLLSTIPSPPYKSIVILDGDKKKELENMKYDIQQRFKICHTIDEIGEAFSENLIPIYCLQKEKIEKYLFPEGEPADYEKKIHGPQKAEEMKEIPKEIKDLLEKILDEEIVLSFKSVI</sequence>
<accession>A0A7V5XYP9</accession>
<dbReference type="EMBL" id="DTHS01000001">
    <property type="protein sequence ID" value="HHR48037.1"/>
    <property type="molecule type" value="Genomic_DNA"/>
</dbReference>
<dbReference type="Pfam" id="PF13304">
    <property type="entry name" value="AAA_21"/>
    <property type="match status" value="1"/>
</dbReference>
<evidence type="ECO:0000259" key="1">
    <source>
        <dbReference type="Pfam" id="PF13304"/>
    </source>
</evidence>
<organism evidence="2">
    <name type="scientific">candidate division WOR-3 bacterium</name>
    <dbReference type="NCBI Taxonomy" id="2052148"/>
    <lineage>
        <taxon>Bacteria</taxon>
        <taxon>Bacteria division WOR-3</taxon>
    </lineage>
</organism>
<dbReference type="InterPro" id="IPR051396">
    <property type="entry name" value="Bact_Antivir_Def_Nuclease"/>
</dbReference>
<dbReference type="InterPro" id="IPR003959">
    <property type="entry name" value="ATPase_AAA_core"/>
</dbReference>
<keyword evidence="2" id="KW-0067">ATP-binding</keyword>
<dbReference type="AlphaFoldDB" id="A0A7V5XYP9"/>
<name>A0A7V5XYP9_UNCW3</name>
<protein>
    <submittedName>
        <fullName evidence="2">ATP-binding protein</fullName>
    </submittedName>
</protein>
<dbReference type="CDD" id="cd00267">
    <property type="entry name" value="ABC_ATPase"/>
    <property type="match status" value="1"/>
</dbReference>
<keyword evidence="2" id="KW-0547">Nucleotide-binding</keyword>